<keyword evidence="2" id="KW-1185">Reference proteome</keyword>
<comment type="caution">
    <text evidence="1">The sequence shown here is derived from an EMBL/GenBank/DDBJ whole genome shotgun (WGS) entry which is preliminary data.</text>
</comment>
<protein>
    <submittedName>
        <fullName evidence="1">Acyl-CoA carboxylase epsilon subunit-like protein</fullName>
    </submittedName>
</protein>
<dbReference type="RefSeq" id="WP_121006230.1">
    <property type="nucleotide sequence ID" value="NZ_RBXO01000001.1"/>
</dbReference>
<dbReference type="GO" id="GO:0003989">
    <property type="term" value="F:acetyl-CoA carboxylase activity"/>
    <property type="evidence" value="ECO:0007669"/>
    <property type="project" value="InterPro"/>
</dbReference>
<dbReference type="GO" id="GO:0004658">
    <property type="term" value="F:propionyl-CoA carboxylase activity"/>
    <property type="evidence" value="ECO:0007669"/>
    <property type="project" value="InterPro"/>
</dbReference>
<reference evidence="1 2" key="1">
    <citation type="submission" date="2018-10" db="EMBL/GenBank/DDBJ databases">
        <title>Sequencing the genomes of 1000 actinobacteria strains.</title>
        <authorList>
            <person name="Klenk H.-P."/>
        </authorList>
    </citation>
    <scope>NUCLEOTIDE SEQUENCE [LARGE SCALE GENOMIC DNA]</scope>
    <source>
        <strain evidence="1 2">DSM 43800</strain>
    </source>
</reference>
<proteinExistence type="predicted"/>
<gene>
    <name evidence="1" type="ORF">C8E97_3174</name>
</gene>
<dbReference type="EMBL" id="RBXO01000001">
    <property type="protein sequence ID" value="RKT54531.1"/>
    <property type="molecule type" value="Genomic_DNA"/>
</dbReference>
<evidence type="ECO:0000313" key="1">
    <source>
        <dbReference type="EMBL" id="RKT54531.1"/>
    </source>
</evidence>
<dbReference type="Proteomes" id="UP000282084">
    <property type="component" value="Unassembled WGS sequence"/>
</dbReference>
<evidence type="ECO:0000313" key="2">
    <source>
        <dbReference type="Proteomes" id="UP000282084"/>
    </source>
</evidence>
<accession>A0A495VYM9</accession>
<organism evidence="1 2">
    <name type="scientific">Saccharothrix australiensis</name>
    <dbReference type="NCBI Taxonomy" id="2072"/>
    <lineage>
        <taxon>Bacteria</taxon>
        <taxon>Bacillati</taxon>
        <taxon>Actinomycetota</taxon>
        <taxon>Actinomycetes</taxon>
        <taxon>Pseudonocardiales</taxon>
        <taxon>Pseudonocardiaceae</taxon>
        <taxon>Saccharothrix</taxon>
    </lineage>
</organism>
<dbReference type="InterPro" id="IPR032716">
    <property type="entry name" value="ACC_epsilon"/>
</dbReference>
<dbReference type="Pfam" id="PF13822">
    <property type="entry name" value="ACC_epsilon"/>
    <property type="match status" value="1"/>
</dbReference>
<dbReference type="AlphaFoldDB" id="A0A495VYM9"/>
<sequence>MTSPAFRVLKGEPTDEELAALAIALLVRAATEPPPAPVVHRPTWLTTTGYTAPTSWAA</sequence>
<name>A0A495VYM9_9PSEU</name>